<feature type="signal peptide" evidence="5">
    <location>
        <begin position="1"/>
        <end position="21"/>
    </location>
</feature>
<feature type="chain" id="PRO_5025344193" evidence="5">
    <location>
        <begin position="22"/>
        <end position="73"/>
    </location>
</feature>
<accession>A0A672YRQ6</accession>
<comment type="subcellular location">
    <subcellularLocation>
        <location evidence="1">Membrane</location>
        <topology evidence="1">Multi-pass membrane protein</topology>
    </subcellularLocation>
</comment>
<dbReference type="GO" id="GO:0015232">
    <property type="term" value="F:heme transmembrane transporter activity"/>
    <property type="evidence" value="ECO:0007669"/>
    <property type="project" value="TreeGrafter"/>
</dbReference>
<dbReference type="AlphaFoldDB" id="A0A672YRQ6"/>
<dbReference type="GO" id="GO:0020037">
    <property type="term" value="F:heme binding"/>
    <property type="evidence" value="ECO:0007669"/>
    <property type="project" value="TreeGrafter"/>
</dbReference>
<evidence type="ECO:0000256" key="1">
    <source>
        <dbReference type="ARBA" id="ARBA00004141"/>
    </source>
</evidence>
<dbReference type="InterPro" id="IPR049680">
    <property type="entry name" value="FLVCR1-2_SLC49-like"/>
</dbReference>
<evidence type="ECO:0000256" key="3">
    <source>
        <dbReference type="ARBA" id="ARBA00022989"/>
    </source>
</evidence>
<evidence type="ECO:0000313" key="6">
    <source>
        <dbReference type="Ensembl" id="ENSSORP00005007268.1"/>
    </source>
</evidence>
<keyword evidence="4" id="KW-0472">Membrane</keyword>
<dbReference type="PANTHER" id="PTHR10924:SF2">
    <property type="entry name" value="HEME TRANSPORTER FLVCR1"/>
    <property type="match status" value="1"/>
</dbReference>
<keyword evidence="7" id="KW-1185">Reference proteome</keyword>
<keyword evidence="5" id="KW-0732">Signal</keyword>
<evidence type="ECO:0000256" key="5">
    <source>
        <dbReference type="SAM" id="SignalP"/>
    </source>
</evidence>
<dbReference type="GO" id="GO:0006839">
    <property type="term" value="P:mitochondrial transport"/>
    <property type="evidence" value="ECO:0007669"/>
    <property type="project" value="TreeGrafter"/>
</dbReference>
<proteinExistence type="predicted"/>
<reference evidence="6" key="2">
    <citation type="submission" date="2025-09" db="UniProtKB">
        <authorList>
            <consortium name="Ensembl"/>
        </authorList>
    </citation>
    <scope>IDENTIFICATION</scope>
</reference>
<organism evidence="6 7">
    <name type="scientific">Sphaeramia orbicularis</name>
    <name type="common">orbiculate cardinalfish</name>
    <dbReference type="NCBI Taxonomy" id="375764"/>
    <lineage>
        <taxon>Eukaryota</taxon>
        <taxon>Metazoa</taxon>
        <taxon>Chordata</taxon>
        <taxon>Craniata</taxon>
        <taxon>Vertebrata</taxon>
        <taxon>Euteleostomi</taxon>
        <taxon>Actinopterygii</taxon>
        <taxon>Neopterygii</taxon>
        <taxon>Teleostei</taxon>
        <taxon>Neoteleostei</taxon>
        <taxon>Acanthomorphata</taxon>
        <taxon>Gobiaria</taxon>
        <taxon>Kurtiformes</taxon>
        <taxon>Apogonoidei</taxon>
        <taxon>Apogonidae</taxon>
        <taxon>Apogoninae</taxon>
        <taxon>Sphaeramia</taxon>
    </lineage>
</organism>
<sequence length="73" mass="8042">MFYGTAAVSTGLFLLTIIVIKDRPPVPPSQAQAVLSDSLPEDYSYKQSIFNLFKNKAFVFLQSHAHTPRLSAG</sequence>
<dbReference type="GO" id="GO:0016020">
    <property type="term" value="C:membrane"/>
    <property type="evidence" value="ECO:0007669"/>
    <property type="project" value="UniProtKB-SubCell"/>
</dbReference>
<keyword evidence="3" id="KW-1133">Transmembrane helix</keyword>
<dbReference type="Proteomes" id="UP000472271">
    <property type="component" value="Unassembled WGS sequence"/>
</dbReference>
<dbReference type="InParanoid" id="A0A672YRQ6"/>
<protein>
    <submittedName>
        <fullName evidence="6">Uncharacterized protein</fullName>
    </submittedName>
</protein>
<dbReference type="PANTHER" id="PTHR10924">
    <property type="entry name" value="MAJOR FACILITATOR SUPERFAMILY PROTEIN-RELATED"/>
    <property type="match status" value="1"/>
</dbReference>
<dbReference type="GO" id="GO:0005739">
    <property type="term" value="C:mitochondrion"/>
    <property type="evidence" value="ECO:0007669"/>
    <property type="project" value="TreeGrafter"/>
</dbReference>
<evidence type="ECO:0000256" key="2">
    <source>
        <dbReference type="ARBA" id="ARBA00022692"/>
    </source>
</evidence>
<reference evidence="6" key="1">
    <citation type="submission" date="2025-08" db="UniProtKB">
        <authorList>
            <consortium name="Ensembl"/>
        </authorList>
    </citation>
    <scope>IDENTIFICATION</scope>
</reference>
<dbReference type="GO" id="GO:0030218">
    <property type="term" value="P:erythrocyte differentiation"/>
    <property type="evidence" value="ECO:0007669"/>
    <property type="project" value="TreeGrafter"/>
</dbReference>
<evidence type="ECO:0000313" key="7">
    <source>
        <dbReference type="Proteomes" id="UP000472271"/>
    </source>
</evidence>
<keyword evidence="2" id="KW-0812">Transmembrane</keyword>
<dbReference type="GO" id="GO:0097037">
    <property type="term" value="P:heme export"/>
    <property type="evidence" value="ECO:0007669"/>
    <property type="project" value="TreeGrafter"/>
</dbReference>
<name>A0A672YRQ6_9TELE</name>
<evidence type="ECO:0000256" key="4">
    <source>
        <dbReference type="ARBA" id="ARBA00023136"/>
    </source>
</evidence>
<dbReference type="Ensembl" id="ENSSORT00005007544.1">
    <property type="protein sequence ID" value="ENSSORP00005007268.1"/>
    <property type="gene ID" value="ENSSORG00005004167.1"/>
</dbReference>